<evidence type="ECO:0000256" key="4">
    <source>
        <dbReference type="ARBA" id="ARBA00022829"/>
    </source>
</evidence>
<keyword evidence="13" id="KW-1185">Reference proteome</keyword>
<evidence type="ECO:0000256" key="3">
    <source>
        <dbReference type="ARBA" id="ARBA00022618"/>
    </source>
</evidence>
<keyword evidence="7" id="KW-0233">DNA recombination</keyword>
<evidence type="ECO:0000256" key="5">
    <source>
        <dbReference type="ARBA" id="ARBA00022908"/>
    </source>
</evidence>
<comment type="caution">
    <text evidence="12">The sequence shown here is derived from an EMBL/GenBank/DDBJ whole genome shotgun (WGS) entry which is preliminary data.</text>
</comment>
<keyword evidence="12" id="KW-0614">Plasmid</keyword>
<dbReference type="GO" id="GO:0006310">
    <property type="term" value="P:DNA recombination"/>
    <property type="evidence" value="ECO:0007669"/>
    <property type="project" value="UniProtKB-KW"/>
</dbReference>
<dbReference type="GO" id="GO:0003677">
    <property type="term" value="F:DNA binding"/>
    <property type="evidence" value="ECO:0007669"/>
    <property type="project" value="UniProtKB-UniRule"/>
</dbReference>
<dbReference type="InterPro" id="IPR004107">
    <property type="entry name" value="Integrase_SAM-like_N"/>
</dbReference>
<dbReference type="InterPro" id="IPR011010">
    <property type="entry name" value="DNA_brk_join_enz"/>
</dbReference>
<dbReference type="Gene3D" id="1.10.443.10">
    <property type="entry name" value="Intergrase catalytic core"/>
    <property type="match status" value="1"/>
</dbReference>
<evidence type="ECO:0000313" key="12">
    <source>
        <dbReference type="EMBL" id="EJO15250.1"/>
    </source>
</evidence>
<keyword evidence="3" id="KW-0132">Cell division</keyword>
<dbReference type="InterPro" id="IPR050090">
    <property type="entry name" value="Tyrosine_recombinase_XerCD"/>
</dbReference>
<protein>
    <submittedName>
        <fullName evidence="12">DNA integration/recombination/inversion protein</fullName>
    </submittedName>
</protein>
<evidence type="ECO:0000256" key="6">
    <source>
        <dbReference type="ARBA" id="ARBA00023125"/>
    </source>
</evidence>
<dbReference type="GO" id="GO:0015074">
    <property type="term" value="P:DNA integration"/>
    <property type="evidence" value="ECO:0007669"/>
    <property type="project" value="UniProtKB-KW"/>
</dbReference>
<evidence type="ECO:0000259" key="10">
    <source>
        <dbReference type="PROSITE" id="PS51898"/>
    </source>
</evidence>
<organism evidence="12 13">
    <name type="scientific">Streptococcus salivarius K12</name>
    <dbReference type="NCBI Taxonomy" id="1200793"/>
    <lineage>
        <taxon>Bacteria</taxon>
        <taxon>Bacillati</taxon>
        <taxon>Bacillota</taxon>
        <taxon>Bacilli</taxon>
        <taxon>Lactobacillales</taxon>
        <taxon>Streptococcaceae</taxon>
        <taxon>Streptococcus</taxon>
    </lineage>
</organism>
<keyword evidence="4" id="KW-0159">Chromosome partition</keyword>
<feature type="domain" description="Tyr recombinase" evidence="10">
    <location>
        <begin position="102"/>
        <end position="291"/>
    </location>
</feature>
<dbReference type="Pfam" id="PF00589">
    <property type="entry name" value="Phage_integrase"/>
    <property type="match status" value="1"/>
</dbReference>
<comment type="subcellular location">
    <subcellularLocation>
        <location evidence="1">Cytoplasm</location>
    </subcellularLocation>
</comment>
<keyword evidence="8" id="KW-0131">Cell cycle</keyword>
<dbReference type="PROSITE" id="PS51898">
    <property type="entry name" value="TYR_RECOMBINASE"/>
    <property type="match status" value="1"/>
</dbReference>
<dbReference type="GO" id="GO:0051301">
    <property type="term" value="P:cell division"/>
    <property type="evidence" value="ECO:0007669"/>
    <property type="project" value="UniProtKB-KW"/>
</dbReference>
<dbReference type="InterPro" id="IPR044068">
    <property type="entry name" value="CB"/>
</dbReference>
<dbReference type="AlphaFoldDB" id="J7T493"/>
<geneLocation type="plasmid" evidence="12">
    <name>pRSSL1</name>
</geneLocation>
<dbReference type="PANTHER" id="PTHR30349:SF77">
    <property type="entry name" value="TYROSINE RECOMBINASE XERC"/>
    <property type="match status" value="1"/>
</dbReference>
<evidence type="ECO:0000256" key="1">
    <source>
        <dbReference type="ARBA" id="ARBA00004496"/>
    </source>
</evidence>
<keyword evidence="5" id="KW-0229">DNA integration</keyword>
<dbReference type="SUPFAM" id="SSF56349">
    <property type="entry name" value="DNA breaking-rejoining enzymes"/>
    <property type="match status" value="1"/>
</dbReference>
<proteinExistence type="predicted"/>
<dbReference type="PANTHER" id="PTHR30349">
    <property type="entry name" value="PHAGE INTEGRASE-RELATED"/>
    <property type="match status" value="1"/>
</dbReference>
<dbReference type="InterPro" id="IPR013762">
    <property type="entry name" value="Integrase-like_cat_sf"/>
</dbReference>
<evidence type="ECO:0000256" key="9">
    <source>
        <dbReference type="PROSITE-ProRule" id="PRU01248"/>
    </source>
</evidence>
<dbReference type="InterPro" id="IPR010998">
    <property type="entry name" value="Integrase_recombinase_N"/>
</dbReference>
<dbReference type="InterPro" id="IPR002104">
    <property type="entry name" value="Integrase_catalytic"/>
</dbReference>
<dbReference type="EMBL" id="ALIF01000007">
    <property type="protein sequence ID" value="EJO15250.1"/>
    <property type="molecule type" value="Genomic_DNA"/>
</dbReference>
<keyword evidence="6 9" id="KW-0238">DNA-binding</keyword>
<evidence type="ECO:0000313" key="13">
    <source>
        <dbReference type="Proteomes" id="UP000006983"/>
    </source>
</evidence>
<evidence type="ECO:0000259" key="11">
    <source>
        <dbReference type="PROSITE" id="PS51900"/>
    </source>
</evidence>
<dbReference type="GO" id="GO:0007059">
    <property type="term" value="P:chromosome segregation"/>
    <property type="evidence" value="ECO:0007669"/>
    <property type="project" value="UniProtKB-KW"/>
</dbReference>
<dbReference type="PROSITE" id="PS51900">
    <property type="entry name" value="CB"/>
    <property type="match status" value="1"/>
</dbReference>
<dbReference type="GO" id="GO:0005737">
    <property type="term" value="C:cytoplasm"/>
    <property type="evidence" value="ECO:0007669"/>
    <property type="project" value="UniProtKB-SubCell"/>
</dbReference>
<gene>
    <name evidence="12" type="ORF">RSSL_00914</name>
</gene>
<name>J7T493_STRSL</name>
<sequence>MIKEIFMDYKLISTYLDYCKTHKRLSSHTIRAYKNDLMQFYNSDYDNVESYIEQLTRSNIKTNTLRRKIACMKVFYNYLKYQNIIEENPFNQLRFQFRTEKVLPKTIPYDILKSIFIYLERKVIVSKTDYQKQHAERNLLIISLLLSTGIRISELCHIHLKDINLSNKTLHIIGKGKKERILFLGDQTTFNLLETYINKNGKESNDFLFPGKHSPKPLSEQSVRLILKRIVEQNSLSKTITPHMFRHSFATMLLDNDVDIRYIQQILGHSSISVTQIYTHVSHSKQKEILSSFNPMSVIHSEIE</sequence>
<accession>J7T493</accession>
<dbReference type="Pfam" id="PF02899">
    <property type="entry name" value="Phage_int_SAM_1"/>
    <property type="match status" value="1"/>
</dbReference>
<dbReference type="Gene3D" id="1.10.150.130">
    <property type="match status" value="1"/>
</dbReference>
<evidence type="ECO:0000256" key="8">
    <source>
        <dbReference type="ARBA" id="ARBA00023306"/>
    </source>
</evidence>
<evidence type="ECO:0000256" key="2">
    <source>
        <dbReference type="ARBA" id="ARBA00022490"/>
    </source>
</evidence>
<dbReference type="Proteomes" id="UP000006983">
    <property type="component" value="Unassembled WGS sequence"/>
</dbReference>
<feature type="domain" description="Core-binding (CB)" evidence="11">
    <location>
        <begin position="6"/>
        <end position="80"/>
    </location>
</feature>
<dbReference type="PATRIC" id="fig|1200793.3.peg.2059"/>
<reference evidence="12 13" key="1">
    <citation type="journal article" date="2012" name="J. Bacteriol.">
        <title>Genome Sequence of the Lantibiotic Bacteriocin Producer Streptococcus salivarius Strain K12.</title>
        <authorList>
            <person name="Barretto C."/>
            <person name="Alvarez-Martin P."/>
            <person name="Foata F."/>
            <person name="Renault P."/>
            <person name="Berger B."/>
        </authorList>
    </citation>
    <scope>NUCLEOTIDE SEQUENCE [LARGE SCALE GENOMIC DNA]</scope>
    <source>
        <strain evidence="12 13">K12</strain>
        <plasmid evidence="12">pRSSL1</plasmid>
    </source>
</reference>
<keyword evidence="2" id="KW-0963">Cytoplasm</keyword>
<evidence type="ECO:0000256" key="7">
    <source>
        <dbReference type="ARBA" id="ARBA00023172"/>
    </source>
</evidence>